<dbReference type="RefSeq" id="WP_073600706.1">
    <property type="nucleotide sequence ID" value="NZ_MRCB01000023.1"/>
</dbReference>
<dbReference type="STRING" id="1921803.NIES593_16925"/>
<keyword evidence="2" id="KW-1185">Reference proteome</keyword>
<dbReference type="Proteomes" id="UP000186868">
    <property type="component" value="Unassembled WGS sequence"/>
</dbReference>
<protein>
    <submittedName>
        <fullName evidence="1">Uncharacterized protein</fullName>
    </submittedName>
</protein>
<dbReference type="EMBL" id="MRCB01000023">
    <property type="protein sequence ID" value="OKH21108.1"/>
    <property type="molecule type" value="Genomic_DNA"/>
</dbReference>
<sequence>MVAVNKTLDRKTQSVNQPEARKTLHFQVIEKTFKNNTDSDYTEKIRDLGNEFDYASNRDYYWGYPELSLLYGTPLYDAASETQRLALNHLYWVGNYNHTAVSEATTSIYNMVTNGVFRAVGGYETLCRELDFETEQESYHIRTFQKIGFKTKMAIVGKTILGNSEYGKSDKEDVSGWLKLLIPQPVRDYFISSKGSSPFSIQRDKVLSAIAKTMLRDKKQYYSGYLRDIEERGESIPAPADGLGGRIAPRYWLRFFTIHWGMSPFMACQYYSLRYTANAILKNQEYPYVRYFRELEQKGEHIPTPTAVSYYHLLDEAFHTTISQTLARDTYKDFPKPTAYEKFISGLIIYKMQCSLLSGLSGVLPGRCVYDDQMLMIFYYKLLTSPVFAMEKREALDWLEKCVCQEHEGYHVGLKYHQSLLELMRRLFGRLDYQWSINRNMSIMAAGGSIEKALPKNTEAFKRFSQSILAQDS</sequence>
<gene>
    <name evidence="1" type="ORF">NIES593_16925</name>
</gene>
<proteinExistence type="predicted"/>
<organism evidence="1 2">
    <name type="scientific">Hydrococcus rivularis NIES-593</name>
    <dbReference type="NCBI Taxonomy" id="1921803"/>
    <lineage>
        <taxon>Bacteria</taxon>
        <taxon>Bacillati</taxon>
        <taxon>Cyanobacteriota</taxon>
        <taxon>Cyanophyceae</taxon>
        <taxon>Pleurocapsales</taxon>
        <taxon>Hydrococcaceae</taxon>
        <taxon>Hydrococcus</taxon>
    </lineage>
</organism>
<reference evidence="1 2" key="1">
    <citation type="submission" date="2016-11" db="EMBL/GenBank/DDBJ databases">
        <title>Draft Genome Sequences of Nine Cyanobacterial Strains from Diverse Habitats.</title>
        <authorList>
            <person name="Zhu T."/>
            <person name="Hou S."/>
            <person name="Lu X."/>
            <person name="Hess W.R."/>
        </authorList>
    </citation>
    <scope>NUCLEOTIDE SEQUENCE [LARGE SCALE GENOMIC DNA]</scope>
    <source>
        <strain evidence="1 2">NIES-593</strain>
    </source>
</reference>
<dbReference type="CDD" id="cd21472">
    <property type="entry name" value="CylC-like"/>
    <property type="match status" value="1"/>
</dbReference>
<dbReference type="InterPro" id="IPR049717">
    <property type="entry name" value="CylC-like"/>
</dbReference>
<dbReference type="OrthoDB" id="420754at2"/>
<name>A0A1U7HC43_9CYAN</name>
<dbReference type="AlphaFoldDB" id="A0A1U7HC43"/>
<comment type="caution">
    <text evidence="1">The sequence shown here is derived from an EMBL/GenBank/DDBJ whole genome shotgun (WGS) entry which is preliminary data.</text>
</comment>
<evidence type="ECO:0000313" key="2">
    <source>
        <dbReference type="Proteomes" id="UP000186868"/>
    </source>
</evidence>
<evidence type="ECO:0000313" key="1">
    <source>
        <dbReference type="EMBL" id="OKH21108.1"/>
    </source>
</evidence>
<accession>A0A1U7HC43</accession>